<feature type="region of interest" description="Disordered" evidence="1">
    <location>
        <begin position="1"/>
        <end position="48"/>
    </location>
</feature>
<dbReference type="Proteomes" id="UP000289886">
    <property type="component" value="Unassembled WGS sequence"/>
</dbReference>
<name>A0A444V0L5_ACIRT</name>
<protein>
    <submittedName>
        <fullName evidence="2">Uncharacterized protein</fullName>
    </submittedName>
</protein>
<proteinExistence type="predicted"/>
<feature type="region of interest" description="Disordered" evidence="1">
    <location>
        <begin position="64"/>
        <end position="83"/>
    </location>
</feature>
<sequence>MESMPWKARQREQTEQEELKGAAAGSTDGKEKREVEAGREGKMEDAMRNEEEWRNIVVKNKVMSPCTTPAEGSDVTPRWLAGQ</sequence>
<evidence type="ECO:0000313" key="3">
    <source>
        <dbReference type="Proteomes" id="UP000289886"/>
    </source>
</evidence>
<dbReference type="AlphaFoldDB" id="A0A444V0L5"/>
<evidence type="ECO:0000313" key="2">
    <source>
        <dbReference type="EMBL" id="RXM93939.1"/>
    </source>
</evidence>
<keyword evidence="3" id="KW-1185">Reference proteome</keyword>
<accession>A0A444V0L5</accession>
<feature type="compositionally biased region" description="Basic and acidic residues" evidence="1">
    <location>
        <begin position="28"/>
        <end position="48"/>
    </location>
</feature>
<organism evidence="2 3">
    <name type="scientific">Acipenser ruthenus</name>
    <name type="common">Sterlet sturgeon</name>
    <dbReference type="NCBI Taxonomy" id="7906"/>
    <lineage>
        <taxon>Eukaryota</taxon>
        <taxon>Metazoa</taxon>
        <taxon>Chordata</taxon>
        <taxon>Craniata</taxon>
        <taxon>Vertebrata</taxon>
        <taxon>Euteleostomi</taxon>
        <taxon>Actinopterygii</taxon>
        <taxon>Chondrostei</taxon>
        <taxon>Acipenseriformes</taxon>
        <taxon>Acipenseridae</taxon>
        <taxon>Acipenser</taxon>
    </lineage>
</organism>
<reference evidence="2 3" key="1">
    <citation type="submission" date="2019-01" db="EMBL/GenBank/DDBJ databases">
        <title>Draft Genome and Complete Hox-Cluster Characterization of the Sterlet Sturgeon (Acipenser ruthenus).</title>
        <authorList>
            <person name="Wei Q."/>
        </authorList>
    </citation>
    <scope>NUCLEOTIDE SEQUENCE [LARGE SCALE GENOMIC DNA]</scope>
    <source>
        <strain evidence="2">WHYD16114868_AA</strain>
        <tissue evidence="2">Blood</tissue>
    </source>
</reference>
<dbReference type="EMBL" id="SCEB01003960">
    <property type="protein sequence ID" value="RXM93939.1"/>
    <property type="molecule type" value="Genomic_DNA"/>
</dbReference>
<evidence type="ECO:0000256" key="1">
    <source>
        <dbReference type="SAM" id="MobiDB-lite"/>
    </source>
</evidence>
<comment type="caution">
    <text evidence="2">The sequence shown here is derived from an EMBL/GenBank/DDBJ whole genome shotgun (WGS) entry which is preliminary data.</text>
</comment>
<gene>
    <name evidence="2" type="ORF">EOD39_18545</name>
</gene>
<feature type="compositionally biased region" description="Basic and acidic residues" evidence="1">
    <location>
        <begin position="9"/>
        <end position="20"/>
    </location>
</feature>